<evidence type="ECO:0000313" key="2">
    <source>
        <dbReference type="Proteomes" id="UP000034793"/>
    </source>
</evidence>
<sequence>MFSLFQRTNLTLPPYASKLVSFSRNGDIIGHILDKSINFSIDLSMILVEWNNAG</sequence>
<dbReference type="AlphaFoldDB" id="A0A0G0SUK9"/>
<organism evidence="1 2">
    <name type="scientific">Candidatus Woesebacteria bacterium GW2011_GWA1_39_8</name>
    <dbReference type="NCBI Taxonomy" id="1618552"/>
    <lineage>
        <taxon>Bacteria</taxon>
        <taxon>Candidatus Woeseibacteriota</taxon>
    </lineage>
</organism>
<dbReference type="EMBL" id="LBXL01000034">
    <property type="protein sequence ID" value="KKR29247.1"/>
    <property type="molecule type" value="Genomic_DNA"/>
</dbReference>
<accession>A0A0G0SUK9</accession>
<reference evidence="1 2" key="1">
    <citation type="journal article" date="2015" name="Nature">
        <title>rRNA introns, odd ribosomes, and small enigmatic genomes across a large radiation of phyla.</title>
        <authorList>
            <person name="Brown C.T."/>
            <person name="Hug L.A."/>
            <person name="Thomas B.C."/>
            <person name="Sharon I."/>
            <person name="Castelle C.J."/>
            <person name="Singh A."/>
            <person name="Wilkins M.J."/>
            <person name="Williams K.H."/>
            <person name="Banfield J.F."/>
        </authorList>
    </citation>
    <scope>NUCLEOTIDE SEQUENCE [LARGE SCALE GENOMIC DNA]</scope>
</reference>
<gene>
    <name evidence="1" type="ORF">UT61_C0034G0010</name>
</gene>
<comment type="caution">
    <text evidence="1">The sequence shown here is derived from an EMBL/GenBank/DDBJ whole genome shotgun (WGS) entry which is preliminary data.</text>
</comment>
<evidence type="ECO:0000313" key="1">
    <source>
        <dbReference type="EMBL" id="KKR29247.1"/>
    </source>
</evidence>
<protein>
    <submittedName>
        <fullName evidence="1">Uncharacterized protein</fullName>
    </submittedName>
</protein>
<proteinExistence type="predicted"/>
<dbReference type="Proteomes" id="UP000034793">
    <property type="component" value="Unassembled WGS sequence"/>
</dbReference>
<name>A0A0G0SUK9_9BACT</name>